<accession>A0A1Y1W942</accession>
<feature type="transmembrane region" description="Helical" evidence="1">
    <location>
        <begin position="201"/>
        <end position="219"/>
    </location>
</feature>
<dbReference type="AlphaFoldDB" id="A0A1Y1W942"/>
<proteinExistence type="predicted"/>
<keyword evidence="1" id="KW-0472">Membrane</keyword>
<dbReference type="SUPFAM" id="SSF48097">
    <property type="entry name" value="Regulator of G-protein signaling, RGS"/>
    <property type="match status" value="1"/>
</dbReference>
<evidence type="ECO:0000313" key="2">
    <source>
        <dbReference type="EMBL" id="ORX70047.1"/>
    </source>
</evidence>
<evidence type="ECO:0000313" key="3">
    <source>
        <dbReference type="Proteomes" id="UP000193922"/>
    </source>
</evidence>
<keyword evidence="3" id="KW-1185">Reference proteome</keyword>
<feature type="transmembrane region" description="Helical" evidence="1">
    <location>
        <begin position="93"/>
        <end position="111"/>
    </location>
</feature>
<feature type="transmembrane region" description="Helical" evidence="1">
    <location>
        <begin position="23"/>
        <end position="48"/>
    </location>
</feature>
<dbReference type="STRING" id="61395.A0A1Y1W942"/>
<dbReference type="InterPro" id="IPR036305">
    <property type="entry name" value="RGS_sf"/>
</dbReference>
<dbReference type="GeneID" id="63806985"/>
<feature type="transmembrane region" description="Helical" evidence="1">
    <location>
        <begin position="242"/>
        <end position="264"/>
    </location>
</feature>
<feature type="transmembrane region" description="Helical" evidence="1">
    <location>
        <begin position="60"/>
        <end position="81"/>
    </location>
</feature>
<name>A0A1Y1W942_9FUNG</name>
<dbReference type="Gene3D" id="1.10.167.10">
    <property type="entry name" value="Regulator of G-protein Signalling 4, domain 2"/>
    <property type="match status" value="1"/>
</dbReference>
<evidence type="ECO:0000256" key="1">
    <source>
        <dbReference type="SAM" id="Phobius"/>
    </source>
</evidence>
<feature type="transmembrane region" description="Helical" evidence="1">
    <location>
        <begin position="308"/>
        <end position="329"/>
    </location>
</feature>
<organism evidence="2 3">
    <name type="scientific">Linderina pennispora</name>
    <dbReference type="NCBI Taxonomy" id="61395"/>
    <lineage>
        <taxon>Eukaryota</taxon>
        <taxon>Fungi</taxon>
        <taxon>Fungi incertae sedis</taxon>
        <taxon>Zoopagomycota</taxon>
        <taxon>Kickxellomycotina</taxon>
        <taxon>Kickxellomycetes</taxon>
        <taxon>Kickxellales</taxon>
        <taxon>Kickxellaceae</taxon>
        <taxon>Linderina</taxon>
    </lineage>
</organism>
<sequence length="599" mass="66388">MESTTQAAHQPAISSHGAKVREVILLLVLGIYVIVCLVSMVMLLHRYLKRHDMFIAKRSAVLITCQATAGLLAGVVCLAASALQNYPCAAKLWAVYIGVLPWIGALVARSVQRLVLYRSARDTSTCCKKAGCRPPTAIRRPGTGSRFDDEGQRPDTGMTVDAWSEFECPSRNSVSSLPYNHEACNAILHQSRYNRFVTDRVLGLYLCAFGCVLVIYAMITNTQSNRFSINTSVCDRAGWELWPAYAIAIALVGGVLPALAVAMWQINDPYGARSDLLLCIGTAILGSAVYILWQTVFQRLRTMLSELFFIWIWMLIAHISSVIWPLVCAKEYHEKMKNRPSSKGISNNFRGARVRRSVYTALYREFHMVLEDSDQRMRFLSFSARYYCSALTAFLDDYQALKFQTIDALRHARTPHLLHGSASRCQQRDKEQPRSLEAEIAVSAEQVPSVTAPPKSRFEKSLLLAPASVLLPPASRGSSNSTLHGPCQTPVTVGIFDSAMMLLPPGVVDRTSQFPEAVKIAFSSLVSKYFSKSSHTAINVPAYIVDDVHTALQKNNVLLSILDRAKDEVLFLLCTDVYASYRKRPDFNSSLASLAPLAS</sequence>
<gene>
    <name evidence="2" type="ORF">DL89DRAFT_292724</name>
</gene>
<comment type="caution">
    <text evidence="2">The sequence shown here is derived from an EMBL/GenBank/DDBJ whole genome shotgun (WGS) entry which is preliminary data.</text>
</comment>
<dbReference type="OrthoDB" id="196547at2759"/>
<protein>
    <recommendedName>
        <fullName evidence="4">RGS domain-containing protein</fullName>
    </recommendedName>
</protein>
<reference evidence="2 3" key="1">
    <citation type="submission" date="2016-07" db="EMBL/GenBank/DDBJ databases">
        <title>Pervasive Adenine N6-methylation of Active Genes in Fungi.</title>
        <authorList>
            <consortium name="DOE Joint Genome Institute"/>
            <person name="Mondo S.J."/>
            <person name="Dannebaum R.O."/>
            <person name="Kuo R.C."/>
            <person name="Labutti K."/>
            <person name="Haridas S."/>
            <person name="Kuo A."/>
            <person name="Salamov A."/>
            <person name="Ahrendt S.R."/>
            <person name="Lipzen A."/>
            <person name="Sullivan W."/>
            <person name="Andreopoulos W.B."/>
            <person name="Clum A."/>
            <person name="Lindquist E."/>
            <person name="Daum C."/>
            <person name="Ramamoorthy G.K."/>
            <person name="Gryganskyi A."/>
            <person name="Culley D."/>
            <person name="Magnuson J.K."/>
            <person name="James T.Y."/>
            <person name="O'Malley M.A."/>
            <person name="Stajich J.E."/>
            <person name="Spatafora J.W."/>
            <person name="Visel A."/>
            <person name="Grigoriev I.V."/>
        </authorList>
    </citation>
    <scope>NUCLEOTIDE SEQUENCE [LARGE SCALE GENOMIC DNA]</scope>
    <source>
        <strain evidence="2 3">ATCC 12442</strain>
    </source>
</reference>
<dbReference type="InterPro" id="IPR044926">
    <property type="entry name" value="RGS_subdomain_2"/>
</dbReference>
<keyword evidence="1" id="KW-1133">Transmembrane helix</keyword>
<feature type="transmembrane region" description="Helical" evidence="1">
    <location>
        <begin position="276"/>
        <end position="296"/>
    </location>
</feature>
<evidence type="ECO:0008006" key="4">
    <source>
        <dbReference type="Google" id="ProtNLM"/>
    </source>
</evidence>
<dbReference type="RefSeq" id="XP_040743685.1">
    <property type="nucleotide sequence ID" value="XM_040890337.1"/>
</dbReference>
<keyword evidence="1" id="KW-0812">Transmembrane</keyword>
<dbReference type="Proteomes" id="UP000193922">
    <property type="component" value="Unassembled WGS sequence"/>
</dbReference>
<dbReference type="EMBL" id="MCFD01000006">
    <property type="protein sequence ID" value="ORX70047.1"/>
    <property type="molecule type" value="Genomic_DNA"/>
</dbReference>